<dbReference type="InterPro" id="IPR005184">
    <property type="entry name" value="DUF306_Meta_HslJ"/>
</dbReference>
<dbReference type="PANTHER" id="PTHR35535:SF1">
    <property type="entry name" value="HEAT SHOCK PROTEIN HSLJ"/>
    <property type="match status" value="1"/>
</dbReference>
<accession>A0A0F9YKK1</accession>
<name>A0A0F9YKK1_9ZZZZ</name>
<dbReference type="InterPro" id="IPR038670">
    <property type="entry name" value="HslJ-like_sf"/>
</dbReference>
<evidence type="ECO:0000259" key="1">
    <source>
        <dbReference type="Pfam" id="PF03724"/>
    </source>
</evidence>
<sequence length="272" mass="30896">MKIIRRTSAFCFLFLCLSCLGEINQQSPQSNIKTISNSVVSKQETVHKKEINNPNGIYFKASGTEPFWSLELSEKQLKLKTITDSVFTPSAKPSQAMDSNVKRYKIQTESGQLDIQITQSECTNAMSGKLSPYTVYVTYKKNSETSMHKLEGCGNYITDYRLHDIWVLEKLDGNEVTIENFKKDLPSIEINAASNSFTGYAGCNQINGKLFFEKGLLRFTDIATTKMLCDPKNKETTFLEALRSVTTYKIENNRLWLSNPSDKELLIFKKID</sequence>
<feature type="domain" description="DUF306" evidence="1">
    <location>
        <begin position="164"/>
        <end position="269"/>
    </location>
</feature>
<comment type="caution">
    <text evidence="2">The sequence shown here is derived from an EMBL/GenBank/DDBJ whole genome shotgun (WGS) entry which is preliminary data.</text>
</comment>
<protein>
    <recommendedName>
        <fullName evidence="1">DUF306 domain-containing protein</fullName>
    </recommendedName>
</protein>
<dbReference type="PANTHER" id="PTHR35535">
    <property type="entry name" value="HEAT SHOCK PROTEIN HSLJ"/>
    <property type="match status" value="1"/>
</dbReference>
<dbReference type="InterPro" id="IPR053147">
    <property type="entry name" value="Hsp_HslJ-like"/>
</dbReference>
<evidence type="ECO:0000313" key="2">
    <source>
        <dbReference type="EMBL" id="KKO05144.1"/>
    </source>
</evidence>
<reference evidence="2" key="1">
    <citation type="journal article" date="2015" name="Nature">
        <title>Complex archaea that bridge the gap between prokaryotes and eukaryotes.</title>
        <authorList>
            <person name="Spang A."/>
            <person name="Saw J.H."/>
            <person name="Jorgensen S.L."/>
            <person name="Zaremba-Niedzwiedzka K."/>
            <person name="Martijn J."/>
            <person name="Lind A.E."/>
            <person name="van Eijk R."/>
            <person name="Schleper C."/>
            <person name="Guy L."/>
            <person name="Ettema T.J."/>
        </authorList>
    </citation>
    <scope>NUCLEOTIDE SEQUENCE</scope>
</reference>
<dbReference type="AlphaFoldDB" id="A0A0F9YKK1"/>
<gene>
    <name evidence="2" type="ORF">LCGC14_0079640</name>
</gene>
<organism evidence="2">
    <name type="scientific">marine sediment metagenome</name>
    <dbReference type="NCBI Taxonomy" id="412755"/>
    <lineage>
        <taxon>unclassified sequences</taxon>
        <taxon>metagenomes</taxon>
        <taxon>ecological metagenomes</taxon>
    </lineage>
</organism>
<dbReference type="Gene3D" id="2.40.128.270">
    <property type="match status" value="1"/>
</dbReference>
<proteinExistence type="predicted"/>
<dbReference type="Pfam" id="PF03724">
    <property type="entry name" value="META"/>
    <property type="match status" value="1"/>
</dbReference>
<dbReference type="EMBL" id="LAZR01000020">
    <property type="protein sequence ID" value="KKO05144.1"/>
    <property type="molecule type" value="Genomic_DNA"/>
</dbReference>